<name>A0A0F8XJX7_9ZZZZ</name>
<dbReference type="EMBL" id="LAZR01058751">
    <property type="protein sequence ID" value="KKK69233.1"/>
    <property type="molecule type" value="Genomic_DNA"/>
</dbReference>
<comment type="caution">
    <text evidence="1">The sequence shown here is derived from an EMBL/GenBank/DDBJ whole genome shotgun (WGS) entry which is preliminary data.</text>
</comment>
<organism evidence="1">
    <name type="scientific">marine sediment metagenome</name>
    <dbReference type="NCBI Taxonomy" id="412755"/>
    <lineage>
        <taxon>unclassified sequences</taxon>
        <taxon>metagenomes</taxon>
        <taxon>ecological metagenomes</taxon>
    </lineage>
</organism>
<evidence type="ECO:0008006" key="2">
    <source>
        <dbReference type="Google" id="ProtNLM"/>
    </source>
</evidence>
<protein>
    <recommendedName>
        <fullName evidence="2">MYM-type domain-containing protein</fullName>
    </recommendedName>
</protein>
<evidence type="ECO:0000313" key="1">
    <source>
        <dbReference type="EMBL" id="KKK69233.1"/>
    </source>
</evidence>
<feature type="non-terminal residue" evidence="1">
    <location>
        <position position="77"/>
    </location>
</feature>
<proteinExistence type="predicted"/>
<accession>A0A0F8XJX7</accession>
<sequence>MKSFKDTVEDTNESIINLKKNCELCGKLVKRYQGKYDRPYKFVFINITQNPANHYFCSKKCKTEWIFKPSKRQVFNI</sequence>
<reference evidence="1" key="1">
    <citation type="journal article" date="2015" name="Nature">
        <title>Complex archaea that bridge the gap between prokaryotes and eukaryotes.</title>
        <authorList>
            <person name="Spang A."/>
            <person name="Saw J.H."/>
            <person name="Jorgensen S.L."/>
            <person name="Zaremba-Niedzwiedzka K."/>
            <person name="Martijn J."/>
            <person name="Lind A.E."/>
            <person name="van Eijk R."/>
            <person name="Schleper C."/>
            <person name="Guy L."/>
            <person name="Ettema T.J."/>
        </authorList>
    </citation>
    <scope>NUCLEOTIDE SEQUENCE</scope>
</reference>
<dbReference type="AlphaFoldDB" id="A0A0F8XJX7"/>
<gene>
    <name evidence="1" type="ORF">LCGC14_2936100</name>
</gene>